<dbReference type="InterPro" id="IPR041685">
    <property type="entry name" value="AAA_GajA/Old/RecF-like"/>
</dbReference>
<proteinExistence type="predicted"/>
<dbReference type="Gene3D" id="3.40.50.300">
    <property type="entry name" value="P-loop containing nucleotide triphosphate hydrolases"/>
    <property type="match status" value="1"/>
</dbReference>
<sequence>MKIESFYVEGLFGCRESINIDFNKNIHVISGKNGAGKTTILKLLWYFISGNLEKALIEVPFKKAILKTDLYSFEVNVNNETSAPFSTKIDYVNTNLINPEIANINPQDINENLKYTLTSFIGSSFFFPTFRIIEGGFTTEKYSFKNEMFKSIFITKNKELSESHDLKKDLNSISKKLSEHDHQFVTSVSSSHINEFLISKYAEIMSRLQPYQAKRKELTDKFLKSYTLKTDKNGQLEVTFTDKELAVQLKRSIDDIEDESDNIRKPLKRFHDSIRFFLKDYKFHFSNEVKFSKVSEYPDEETFKLDNGILINTSENLPTQFDISLLSAGEKQILTLISYNSFIDNTIFFIDEPEISLHADWQRILFRILMKQNPTNQFIITTQSPFIYSKYPKNEICVDPTSDRGDSEE</sequence>
<feature type="domain" description="Endonuclease GajA/Old nuclease/RecF-like AAA" evidence="1">
    <location>
        <begin position="1"/>
        <end position="387"/>
    </location>
</feature>
<dbReference type="PANTHER" id="PTHR43581:SF2">
    <property type="entry name" value="EXCINUCLEASE ATPASE SUBUNIT"/>
    <property type="match status" value="1"/>
</dbReference>
<dbReference type="Pfam" id="PF13175">
    <property type="entry name" value="AAA_15"/>
    <property type="match status" value="1"/>
</dbReference>
<dbReference type="EMBL" id="CP157981">
    <property type="protein sequence ID" value="XBU16522.1"/>
    <property type="molecule type" value="Genomic_DNA"/>
</dbReference>
<dbReference type="RefSeq" id="WP_349929222.1">
    <property type="nucleotide sequence ID" value="NZ_CP157981.1"/>
</dbReference>
<reference evidence="2" key="1">
    <citation type="submission" date="2024-06" db="EMBL/GenBank/DDBJ databases">
        <authorList>
            <person name="Song Z."/>
        </authorList>
    </citation>
    <scope>NUCLEOTIDE SEQUENCE</scope>
    <source>
        <strain evidence="2">A1-4-2</strain>
    </source>
</reference>
<organism evidence="2">
    <name type="scientific">Acinetobacter sp. A1-4-2</name>
    <dbReference type="NCBI Taxonomy" id="3156489"/>
    <lineage>
        <taxon>Bacteria</taxon>
        <taxon>Pseudomonadati</taxon>
        <taxon>Pseudomonadota</taxon>
        <taxon>Gammaproteobacteria</taxon>
        <taxon>Moraxellales</taxon>
        <taxon>Moraxellaceae</taxon>
        <taxon>Acinetobacter</taxon>
    </lineage>
</organism>
<evidence type="ECO:0000259" key="1">
    <source>
        <dbReference type="Pfam" id="PF13175"/>
    </source>
</evidence>
<dbReference type="SUPFAM" id="SSF52540">
    <property type="entry name" value="P-loop containing nucleoside triphosphate hydrolases"/>
    <property type="match status" value="1"/>
</dbReference>
<protein>
    <submittedName>
        <fullName evidence="2">AAA family ATPase</fullName>
    </submittedName>
</protein>
<evidence type="ECO:0000313" key="2">
    <source>
        <dbReference type="EMBL" id="XBU16522.1"/>
    </source>
</evidence>
<dbReference type="PANTHER" id="PTHR43581">
    <property type="entry name" value="ATP/GTP PHOSPHATASE"/>
    <property type="match status" value="1"/>
</dbReference>
<dbReference type="AlphaFoldDB" id="A0AAU7T089"/>
<accession>A0AAU7T089</accession>
<name>A0AAU7T089_9GAMM</name>
<gene>
    <name evidence="2" type="ORF">ABJ384_04990</name>
</gene>
<dbReference type="InterPro" id="IPR027417">
    <property type="entry name" value="P-loop_NTPase"/>
</dbReference>
<dbReference type="InterPro" id="IPR051396">
    <property type="entry name" value="Bact_Antivir_Def_Nuclease"/>
</dbReference>